<evidence type="ECO:0000313" key="1">
    <source>
        <dbReference type="EMBL" id="VVQ15853.1"/>
    </source>
</evidence>
<sequence length="87" mass="9889">MQAYAGNDSSCPFSFNFDSTTFKVGDLVSYRIPERFEDFPFVGTLVEVQNDYVMISTNDPTAPDLVLKGTREDRPVVDYRQLPQAEE</sequence>
<accession>A0A5E7UXP5</accession>
<dbReference type="OrthoDB" id="5739879at2"/>
<reference evidence="1 2" key="1">
    <citation type="submission" date="2019-09" db="EMBL/GenBank/DDBJ databases">
        <authorList>
            <person name="Chandra G."/>
            <person name="Truman W A."/>
        </authorList>
    </citation>
    <scope>NUCLEOTIDE SEQUENCE [LARGE SCALE GENOMIC DNA]</scope>
    <source>
        <strain evidence="1">PS928</strain>
    </source>
</reference>
<name>A0A5E7UXP5_PSEFL</name>
<dbReference type="EMBL" id="CABVJF010000017">
    <property type="protein sequence ID" value="VVQ15853.1"/>
    <property type="molecule type" value="Genomic_DNA"/>
</dbReference>
<protein>
    <submittedName>
        <fullName evidence="1">Uncharacterized protein</fullName>
    </submittedName>
</protein>
<gene>
    <name evidence="1" type="ORF">PS928_04317</name>
</gene>
<dbReference type="RefSeq" id="WP_150787230.1">
    <property type="nucleotide sequence ID" value="NZ_CABVJF010000017.1"/>
</dbReference>
<dbReference type="AlphaFoldDB" id="A0A5E7UXP5"/>
<proteinExistence type="predicted"/>
<dbReference type="Proteomes" id="UP000381378">
    <property type="component" value="Unassembled WGS sequence"/>
</dbReference>
<organism evidence="1 2">
    <name type="scientific">Pseudomonas fluorescens</name>
    <dbReference type="NCBI Taxonomy" id="294"/>
    <lineage>
        <taxon>Bacteria</taxon>
        <taxon>Pseudomonadati</taxon>
        <taxon>Pseudomonadota</taxon>
        <taxon>Gammaproteobacteria</taxon>
        <taxon>Pseudomonadales</taxon>
        <taxon>Pseudomonadaceae</taxon>
        <taxon>Pseudomonas</taxon>
    </lineage>
</organism>
<evidence type="ECO:0000313" key="2">
    <source>
        <dbReference type="Proteomes" id="UP000381378"/>
    </source>
</evidence>